<evidence type="ECO:0000313" key="2">
    <source>
        <dbReference type="EMBL" id="VTJ78261.1"/>
    </source>
</evidence>
<organism evidence="2 3">
    <name type="scientific">Marmota monax</name>
    <name type="common">Woodchuck</name>
    <dbReference type="NCBI Taxonomy" id="9995"/>
    <lineage>
        <taxon>Eukaryota</taxon>
        <taxon>Metazoa</taxon>
        <taxon>Chordata</taxon>
        <taxon>Craniata</taxon>
        <taxon>Vertebrata</taxon>
        <taxon>Euteleostomi</taxon>
        <taxon>Mammalia</taxon>
        <taxon>Eutheria</taxon>
        <taxon>Euarchontoglires</taxon>
        <taxon>Glires</taxon>
        <taxon>Rodentia</taxon>
        <taxon>Sciuromorpha</taxon>
        <taxon>Sciuridae</taxon>
        <taxon>Xerinae</taxon>
        <taxon>Marmotini</taxon>
        <taxon>Marmota</taxon>
    </lineage>
</organism>
<feature type="compositionally biased region" description="Polar residues" evidence="1">
    <location>
        <begin position="73"/>
        <end position="93"/>
    </location>
</feature>
<protein>
    <submittedName>
        <fullName evidence="2">Uncharacterized protein</fullName>
    </submittedName>
</protein>
<sequence>QSLPGLCSSSARCPAPGAQVAAAAALHPPPLEHRSPGRGVQNDPRAGSARRCSGEQATEALEAAVQGSARSPAPTSRCGSRTMYTEPSRQQAESKWRLPRSGFSAQNYNLEFEIF</sequence>
<comment type="caution">
    <text evidence="2">The sequence shown here is derived from an EMBL/GenBank/DDBJ whole genome shotgun (WGS) entry which is preliminary data.</text>
</comment>
<dbReference type="AlphaFoldDB" id="A0A5E4CBD6"/>
<name>A0A5E4CBD6_MARMO</name>
<feature type="region of interest" description="Disordered" evidence="1">
    <location>
        <begin position="28"/>
        <end position="97"/>
    </location>
</feature>
<proteinExistence type="predicted"/>
<gene>
    <name evidence="2" type="ORF">MONAX_5E033321</name>
</gene>
<evidence type="ECO:0000313" key="3">
    <source>
        <dbReference type="Proteomes" id="UP000335636"/>
    </source>
</evidence>
<accession>A0A5E4CBD6</accession>
<reference evidence="2" key="1">
    <citation type="submission" date="2019-04" db="EMBL/GenBank/DDBJ databases">
        <authorList>
            <person name="Alioto T."/>
            <person name="Alioto T."/>
        </authorList>
    </citation>
    <scope>NUCLEOTIDE SEQUENCE [LARGE SCALE GENOMIC DNA]</scope>
</reference>
<keyword evidence="3" id="KW-1185">Reference proteome</keyword>
<dbReference type="EMBL" id="CABDUW010001054">
    <property type="protein sequence ID" value="VTJ78261.1"/>
    <property type="molecule type" value="Genomic_DNA"/>
</dbReference>
<evidence type="ECO:0000256" key="1">
    <source>
        <dbReference type="SAM" id="MobiDB-lite"/>
    </source>
</evidence>
<feature type="non-terminal residue" evidence="2">
    <location>
        <position position="1"/>
    </location>
</feature>
<dbReference type="Proteomes" id="UP000335636">
    <property type="component" value="Unassembled WGS sequence"/>
</dbReference>